<dbReference type="AlphaFoldDB" id="A0A2H6LK54"/>
<comment type="subunit">
    <text evidence="2">Homodimer.</text>
</comment>
<dbReference type="Pfam" id="PF02580">
    <property type="entry name" value="Tyr_Deacylase"/>
    <property type="match status" value="1"/>
</dbReference>
<dbReference type="GO" id="GO:0019478">
    <property type="term" value="P:D-amino acid catabolic process"/>
    <property type="evidence" value="ECO:0007669"/>
    <property type="project" value="UniProtKB-UniRule"/>
</dbReference>
<organism evidence="3 4">
    <name type="scientific">Nostoc cycadae WK-1</name>
    <dbReference type="NCBI Taxonomy" id="1861711"/>
    <lineage>
        <taxon>Bacteria</taxon>
        <taxon>Bacillati</taxon>
        <taxon>Cyanobacteriota</taxon>
        <taxon>Cyanophyceae</taxon>
        <taxon>Nostocales</taxon>
        <taxon>Nostocaceae</taxon>
        <taxon>Nostoc</taxon>
    </lineage>
</organism>
<comment type="function">
    <text evidence="2">An aminoacyl-tRNA editing enzyme that deacylates mischarged D-aminoacyl-tRNAs. Also deacylates mischarged glycyl-tRNA(Ala), protecting cells against glycine mischarging by AlaRS. Acts via tRNA-based rather than protein-based catalysis; rejects L-amino acids rather than detecting D-amino acids in the active site. By recycling D-aminoacyl-tRNA to D-amino acids and free tRNA molecules, this enzyme counteracts the toxicity associated with the formation of D-aminoacyl-tRNA entities in vivo and helps enforce protein L-homochirality.</text>
</comment>
<dbReference type="SUPFAM" id="SSF69500">
    <property type="entry name" value="DTD-like"/>
    <property type="match status" value="1"/>
</dbReference>
<dbReference type="HAMAP" id="MF_00518">
    <property type="entry name" value="Deacylase_Dtd"/>
    <property type="match status" value="1"/>
</dbReference>
<evidence type="ECO:0000256" key="1">
    <source>
        <dbReference type="ARBA" id="ARBA00009673"/>
    </source>
</evidence>
<dbReference type="EMBL" id="BDGE01000059">
    <property type="protein sequence ID" value="GBE93605.1"/>
    <property type="molecule type" value="Genomic_DNA"/>
</dbReference>
<keyword evidence="4" id="KW-1185">Reference proteome</keyword>
<dbReference type="Gene3D" id="3.50.80.10">
    <property type="entry name" value="D-tyrosyl-tRNA(Tyr) deacylase"/>
    <property type="match status" value="1"/>
</dbReference>
<evidence type="ECO:0000256" key="2">
    <source>
        <dbReference type="HAMAP-Rule" id="MF_00518"/>
    </source>
</evidence>
<keyword evidence="2" id="KW-0820">tRNA-binding</keyword>
<protein>
    <recommendedName>
        <fullName evidence="2">D-aminoacyl-tRNA deacylase</fullName>
        <shortName evidence="2">DTD</shortName>
        <ecNumber evidence="2">3.1.1.96</ecNumber>
    </recommendedName>
    <alternativeName>
        <fullName evidence="2">Gly-tRNA(Ala) deacylase</fullName>
        <ecNumber evidence="2">3.1.1.-</ecNumber>
    </alternativeName>
</protein>
<feature type="short sequence motif" description="Gly-cisPro motif, important for rejection of L-amino acids" evidence="2">
    <location>
        <begin position="146"/>
        <end position="147"/>
    </location>
</feature>
<dbReference type="PANTHER" id="PTHR10472:SF5">
    <property type="entry name" value="D-AMINOACYL-TRNA DEACYLASE 1"/>
    <property type="match status" value="1"/>
</dbReference>
<accession>A0A2H6LK54</accession>
<dbReference type="InterPro" id="IPR003732">
    <property type="entry name" value="Daa-tRNA_deacyls_DTD"/>
</dbReference>
<dbReference type="EC" id="3.1.1.-" evidence="2"/>
<comment type="catalytic activity">
    <reaction evidence="2">
        <text>glycyl-tRNA(Ala) + H2O = tRNA(Ala) + glycine + H(+)</text>
        <dbReference type="Rhea" id="RHEA:53744"/>
        <dbReference type="Rhea" id="RHEA-COMP:9657"/>
        <dbReference type="Rhea" id="RHEA-COMP:13640"/>
        <dbReference type="ChEBI" id="CHEBI:15377"/>
        <dbReference type="ChEBI" id="CHEBI:15378"/>
        <dbReference type="ChEBI" id="CHEBI:57305"/>
        <dbReference type="ChEBI" id="CHEBI:78442"/>
        <dbReference type="ChEBI" id="CHEBI:78522"/>
    </reaction>
</comment>
<dbReference type="CDD" id="cd00563">
    <property type="entry name" value="Dtyr_deacylase"/>
    <property type="match status" value="1"/>
</dbReference>
<keyword evidence="2" id="KW-0963">Cytoplasm</keyword>
<sequence>MTFDFKFMRVIIQRVKSSQVTVNGETIGKIGRGLNLLVGIADTDTDAELDWMARKCLELRLFPDEEGGDRWQKSVQEIKGELLVVSQFTLYGDCRKGRRPSFDRSASPQTAENLYNSFVNKLRASGLQVETGKFGAMMQVDIENDGPVTLLLEREAT</sequence>
<dbReference type="PANTHER" id="PTHR10472">
    <property type="entry name" value="D-TYROSYL-TRNA TYR DEACYLASE"/>
    <property type="match status" value="1"/>
</dbReference>
<dbReference type="GO" id="GO:0000049">
    <property type="term" value="F:tRNA binding"/>
    <property type="evidence" value="ECO:0007669"/>
    <property type="project" value="UniProtKB-UniRule"/>
</dbReference>
<name>A0A2H6LK54_9NOSO</name>
<proteinExistence type="inferred from homology"/>
<comment type="domain">
    <text evidence="2">A Gly-cisPro motif from one monomer fits into the active site of the other monomer to allow specific chiral rejection of L-amino acids.</text>
</comment>
<comment type="similarity">
    <text evidence="1 2">Belongs to the DTD family.</text>
</comment>
<comment type="catalytic activity">
    <reaction evidence="2">
        <text>a D-aminoacyl-tRNA + H2O = a tRNA + a D-alpha-amino acid + H(+)</text>
        <dbReference type="Rhea" id="RHEA:13953"/>
        <dbReference type="Rhea" id="RHEA-COMP:10123"/>
        <dbReference type="Rhea" id="RHEA-COMP:10124"/>
        <dbReference type="ChEBI" id="CHEBI:15377"/>
        <dbReference type="ChEBI" id="CHEBI:15378"/>
        <dbReference type="ChEBI" id="CHEBI:59871"/>
        <dbReference type="ChEBI" id="CHEBI:78442"/>
        <dbReference type="ChEBI" id="CHEBI:79333"/>
        <dbReference type="EC" id="3.1.1.96"/>
    </reaction>
</comment>
<dbReference type="GO" id="GO:0005737">
    <property type="term" value="C:cytoplasm"/>
    <property type="evidence" value="ECO:0007669"/>
    <property type="project" value="UniProtKB-SubCell"/>
</dbReference>
<gene>
    <name evidence="2" type="primary">dtd</name>
    <name evidence="3" type="ORF">NCWK1_3369</name>
</gene>
<dbReference type="Proteomes" id="UP000236527">
    <property type="component" value="Unassembled WGS sequence"/>
</dbReference>
<dbReference type="GO" id="GO:0051500">
    <property type="term" value="F:D-tyrosyl-tRNA(Tyr) deacylase activity"/>
    <property type="evidence" value="ECO:0007669"/>
    <property type="project" value="TreeGrafter"/>
</dbReference>
<dbReference type="EC" id="3.1.1.96" evidence="2"/>
<comment type="caution">
    <text evidence="3">The sequence shown here is derived from an EMBL/GenBank/DDBJ whole genome shotgun (WGS) entry which is preliminary data.</text>
</comment>
<evidence type="ECO:0000313" key="3">
    <source>
        <dbReference type="EMBL" id="GBE93605.1"/>
    </source>
</evidence>
<evidence type="ECO:0000313" key="4">
    <source>
        <dbReference type="Proteomes" id="UP000236527"/>
    </source>
</evidence>
<dbReference type="InterPro" id="IPR023509">
    <property type="entry name" value="DTD-like_sf"/>
</dbReference>
<keyword evidence="2" id="KW-0694">RNA-binding</keyword>
<reference evidence="4" key="1">
    <citation type="journal article" date="2018" name="Genome Announc.">
        <title>Draft Genome Sequence of the Nitrogen-Fixing and Hormogonia-Inducing Cyanobacterium Nostoc cycadae Strain WK-1, Isolated from the Coralloid Roots of Cycas revoluta.</title>
        <authorList>
            <person name="Kanesaki Y."/>
            <person name="Hirose M."/>
            <person name="Hirose Y."/>
            <person name="Fujisawa T."/>
            <person name="Nakamura Y."/>
            <person name="Watanabe S."/>
            <person name="Matsunaga S."/>
            <person name="Uchida H."/>
            <person name="Murakami A."/>
        </authorList>
    </citation>
    <scope>NUCLEOTIDE SEQUENCE [LARGE SCALE GENOMIC DNA]</scope>
    <source>
        <strain evidence="4">WK-1</strain>
    </source>
</reference>
<dbReference type="NCBIfam" id="TIGR00256">
    <property type="entry name" value="D-aminoacyl-tRNA deacylase"/>
    <property type="match status" value="1"/>
</dbReference>
<comment type="subcellular location">
    <subcellularLocation>
        <location evidence="2">Cytoplasm</location>
    </subcellularLocation>
</comment>
<keyword evidence="2" id="KW-0378">Hydrolase</keyword>
<dbReference type="GO" id="GO:0043908">
    <property type="term" value="F:Ser(Gly)-tRNA(Ala) hydrolase activity"/>
    <property type="evidence" value="ECO:0007669"/>
    <property type="project" value="UniProtKB-UniRule"/>
</dbReference>
<dbReference type="FunFam" id="3.50.80.10:FF:000001">
    <property type="entry name" value="D-aminoacyl-tRNA deacylase"/>
    <property type="match status" value="1"/>
</dbReference>
<dbReference type="GO" id="GO:0106026">
    <property type="term" value="F:Gly-tRNA(Ala) deacylase activity"/>
    <property type="evidence" value="ECO:0007669"/>
    <property type="project" value="UniProtKB-UniRule"/>
</dbReference>